<dbReference type="Proteomes" id="UP001431783">
    <property type="component" value="Unassembled WGS sequence"/>
</dbReference>
<evidence type="ECO:0000313" key="2">
    <source>
        <dbReference type="Proteomes" id="UP001431783"/>
    </source>
</evidence>
<dbReference type="AlphaFoldDB" id="A0AAW1V9G7"/>
<name>A0AAW1V9G7_9CUCU</name>
<sequence length="113" mass="13090">MSNDCQRILFGHFQGFVARYPELHSQCQSTTLPLRQLNCVIKKHMTLLLAFCRYVIAKIFMNFQDLTPSPKINVTVFPLCTAQRSLRLINDEEVEIYGGWLYRDLSLDYEVGG</sequence>
<proteinExistence type="predicted"/>
<keyword evidence="2" id="KW-1185">Reference proteome</keyword>
<evidence type="ECO:0000313" key="1">
    <source>
        <dbReference type="EMBL" id="KAK9890068.1"/>
    </source>
</evidence>
<gene>
    <name evidence="1" type="ORF">WA026_008877</name>
</gene>
<accession>A0AAW1V9G7</accession>
<dbReference type="EMBL" id="JARQZJ010000124">
    <property type="protein sequence ID" value="KAK9890068.1"/>
    <property type="molecule type" value="Genomic_DNA"/>
</dbReference>
<comment type="caution">
    <text evidence="1">The sequence shown here is derived from an EMBL/GenBank/DDBJ whole genome shotgun (WGS) entry which is preliminary data.</text>
</comment>
<reference evidence="1 2" key="1">
    <citation type="submission" date="2023-03" db="EMBL/GenBank/DDBJ databases">
        <title>Genome insight into feeding habits of ladybird beetles.</title>
        <authorList>
            <person name="Li H.-S."/>
            <person name="Huang Y.-H."/>
            <person name="Pang H."/>
        </authorList>
    </citation>
    <scope>NUCLEOTIDE SEQUENCE [LARGE SCALE GENOMIC DNA]</scope>
    <source>
        <strain evidence="1">SYSU_2023b</strain>
        <tissue evidence="1">Whole body</tissue>
    </source>
</reference>
<organism evidence="1 2">
    <name type="scientific">Henosepilachna vigintioctopunctata</name>
    <dbReference type="NCBI Taxonomy" id="420089"/>
    <lineage>
        <taxon>Eukaryota</taxon>
        <taxon>Metazoa</taxon>
        <taxon>Ecdysozoa</taxon>
        <taxon>Arthropoda</taxon>
        <taxon>Hexapoda</taxon>
        <taxon>Insecta</taxon>
        <taxon>Pterygota</taxon>
        <taxon>Neoptera</taxon>
        <taxon>Endopterygota</taxon>
        <taxon>Coleoptera</taxon>
        <taxon>Polyphaga</taxon>
        <taxon>Cucujiformia</taxon>
        <taxon>Coccinelloidea</taxon>
        <taxon>Coccinellidae</taxon>
        <taxon>Epilachninae</taxon>
        <taxon>Epilachnini</taxon>
        <taxon>Henosepilachna</taxon>
    </lineage>
</organism>
<protein>
    <submittedName>
        <fullName evidence="1">Uncharacterized protein</fullName>
    </submittedName>
</protein>